<dbReference type="Gene3D" id="3.40.50.150">
    <property type="entry name" value="Vaccinia Virus protein VP39"/>
    <property type="match status" value="1"/>
</dbReference>
<feature type="domain" description="Methyltransferase type 11" evidence="1">
    <location>
        <begin position="77"/>
        <end position="116"/>
    </location>
</feature>
<sequence>MHRTSLDKMKAFWEVYMAPMCEQRPVKVLEIGSKCYADHPSYRQVMDHENVSYCGLDLEAGRNVDLVPSHPFVWKELGSNQFDFCISGQTFEHNPMYWITFAEIARVLRPGGIALIIAPGRGAVHRYPLDCWRFYPDAWASLCHYCGIELVESYFEDHGDRRAEPSLMWCDSCVIARKPSFGDPSQQAALDARLQAIAATATCDIPSSDAATSGPCFLRYEADAPYHGPRKGLAGAVRRFAKTLKRMTKGTGDSRRSEAA</sequence>
<dbReference type="RefSeq" id="WP_105334591.1">
    <property type="nucleotide sequence ID" value="NZ_PUHZ01000007.1"/>
</dbReference>
<name>A0A2S8FTX1_9BACT</name>
<dbReference type="OrthoDB" id="212394at2"/>
<comment type="caution">
    <text evidence="2">The sequence shown here is derived from an EMBL/GenBank/DDBJ whole genome shotgun (WGS) entry which is preliminary data.</text>
</comment>
<evidence type="ECO:0000259" key="1">
    <source>
        <dbReference type="Pfam" id="PF08241"/>
    </source>
</evidence>
<dbReference type="AlphaFoldDB" id="A0A2S8FTX1"/>
<evidence type="ECO:0000313" key="3">
    <source>
        <dbReference type="EMBL" id="PQO46793.1"/>
    </source>
</evidence>
<dbReference type="SUPFAM" id="SSF53335">
    <property type="entry name" value="S-adenosyl-L-methionine-dependent methyltransferases"/>
    <property type="match status" value="1"/>
</dbReference>
<protein>
    <recommendedName>
        <fullName evidence="1">Methyltransferase type 11 domain-containing protein</fullName>
    </recommendedName>
</protein>
<dbReference type="InterPro" id="IPR013216">
    <property type="entry name" value="Methyltransf_11"/>
</dbReference>
<reference evidence="4 5" key="1">
    <citation type="submission" date="2018-02" db="EMBL/GenBank/DDBJ databases">
        <title>Comparative genomes isolates from brazilian mangrove.</title>
        <authorList>
            <person name="Araujo J.E."/>
            <person name="Taketani R.G."/>
            <person name="Silva M.C.P."/>
            <person name="Loureco M.V."/>
            <person name="Andreote F.D."/>
        </authorList>
    </citation>
    <scope>NUCLEOTIDE SEQUENCE [LARGE SCALE GENOMIC DNA]</scope>
    <source>
        <strain evidence="2 5">NAP PRIS-MGV</strain>
        <strain evidence="3 4">Nap-Phe MGV</strain>
    </source>
</reference>
<evidence type="ECO:0000313" key="5">
    <source>
        <dbReference type="Proteomes" id="UP000239388"/>
    </source>
</evidence>
<proteinExistence type="predicted"/>
<dbReference type="CDD" id="cd02440">
    <property type="entry name" value="AdoMet_MTases"/>
    <property type="match status" value="1"/>
</dbReference>
<gene>
    <name evidence="3" type="ORF">C5Y93_06470</name>
    <name evidence="2" type="ORF">C5Y98_13195</name>
</gene>
<organism evidence="2 5">
    <name type="scientific">Blastopirellula marina</name>
    <dbReference type="NCBI Taxonomy" id="124"/>
    <lineage>
        <taxon>Bacteria</taxon>
        <taxon>Pseudomonadati</taxon>
        <taxon>Planctomycetota</taxon>
        <taxon>Planctomycetia</taxon>
        <taxon>Pirellulales</taxon>
        <taxon>Pirellulaceae</taxon>
        <taxon>Blastopirellula</taxon>
    </lineage>
</organism>
<dbReference type="Proteomes" id="UP000237819">
    <property type="component" value="Unassembled WGS sequence"/>
</dbReference>
<evidence type="ECO:0000313" key="4">
    <source>
        <dbReference type="Proteomes" id="UP000237819"/>
    </source>
</evidence>
<dbReference type="Pfam" id="PF08241">
    <property type="entry name" value="Methyltransf_11"/>
    <property type="match status" value="1"/>
</dbReference>
<dbReference type="InterPro" id="IPR029063">
    <property type="entry name" value="SAM-dependent_MTases_sf"/>
</dbReference>
<dbReference type="EMBL" id="PUHZ01000007">
    <property type="protein sequence ID" value="PQO46793.1"/>
    <property type="molecule type" value="Genomic_DNA"/>
</dbReference>
<dbReference type="GO" id="GO:0008757">
    <property type="term" value="F:S-adenosylmethionine-dependent methyltransferase activity"/>
    <property type="evidence" value="ECO:0007669"/>
    <property type="project" value="InterPro"/>
</dbReference>
<dbReference type="Proteomes" id="UP000239388">
    <property type="component" value="Unassembled WGS sequence"/>
</dbReference>
<accession>A0A2S8FTX1</accession>
<evidence type="ECO:0000313" key="2">
    <source>
        <dbReference type="EMBL" id="PQO35593.1"/>
    </source>
</evidence>
<dbReference type="EMBL" id="PUIB01000014">
    <property type="protein sequence ID" value="PQO35593.1"/>
    <property type="molecule type" value="Genomic_DNA"/>
</dbReference>